<reference evidence="1 2" key="1">
    <citation type="submission" date="2019-01" db="EMBL/GenBank/DDBJ databases">
        <title>The draft genome of Rhizobium sp. 24NR.</title>
        <authorList>
            <person name="Liu L."/>
            <person name="Liang L."/>
            <person name="Shi S."/>
            <person name="Xu L."/>
            <person name="Wang X."/>
            <person name="Li L."/>
            <person name="Zhang X."/>
        </authorList>
    </citation>
    <scope>NUCLEOTIDE SEQUENCE [LARGE SCALE GENOMIC DNA]</scope>
    <source>
        <strain evidence="1 2">24NR</strain>
    </source>
</reference>
<sequence length="64" mass="7361">MAVSIQSESARIYEFPLRPRRRLEDGRTVPASPYDATVSVVDQCWYHGEAVRDEPTKPDWPKPC</sequence>
<dbReference type="Pfam" id="PF10931">
    <property type="entry name" value="DUF2735"/>
    <property type="match status" value="1"/>
</dbReference>
<gene>
    <name evidence="1" type="ORF">EPK99_09800</name>
</gene>
<dbReference type="EMBL" id="SBIP01000002">
    <property type="protein sequence ID" value="RWX78862.1"/>
    <property type="molecule type" value="Genomic_DNA"/>
</dbReference>
<comment type="caution">
    <text evidence="1">The sequence shown here is derived from an EMBL/GenBank/DDBJ whole genome shotgun (WGS) entry which is preliminary data.</text>
</comment>
<evidence type="ECO:0000313" key="1">
    <source>
        <dbReference type="EMBL" id="RWX78862.1"/>
    </source>
</evidence>
<dbReference type="RefSeq" id="WP_128442838.1">
    <property type="nucleotide sequence ID" value="NZ_SBIP01000002.1"/>
</dbReference>
<dbReference type="AlphaFoldDB" id="A0A444LIH8"/>
<evidence type="ECO:0000313" key="2">
    <source>
        <dbReference type="Proteomes" id="UP000287687"/>
    </source>
</evidence>
<dbReference type="Proteomes" id="UP000287687">
    <property type="component" value="Unassembled WGS sequence"/>
</dbReference>
<name>A0A444LIH8_9HYPH</name>
<dbReference type="OrthoDB" id="8001436at2"/>
<keyword evidence="2" id="KW-1185">Reference proteome</keyword>
<proteinExistence type="predicted"/>
<accession>A0A444LIH8</accession>
<organism evidence="1 2">
    <name type="scientific">Neorhizobium lilium</name>
    <dbReference type="NCBI Taxonomy" id="2503024"/>
    <lineage>
        <taxon>Bacteria</taxon>
        <taxon>Pseudomonadati</taxon>
        <taxon>Pseudomonadota</taxon>
        <taxon>Alphaproteobacteria</taxon>
        <taxon>Hyphomicrobiales</taxon>
        <taxon>Rhizobiaceae</taxon>
        <taxon>Rhizobium/Agrobacterium group</taxon>
        <taxon>Neorhizobium</taxon>
    </lineage>
</organism>
<protein>
    <submittedName>
        <fullName evidence="1">DUF2735 domain-containing protein</fullName>
    </submittedName>
</protein>
<dbReference type="InterPro" id="IPR021232">
    <property type="entry name" value="DUF2735"/>
</dbReference>